<dbReference type="PIRSF" id="PIRSF006337">
    <property type="entry name" value="Trehalose_TreZ"/>
    <property type="match status" value="1"/>
</dbReference>
<dbReference type="CDD" id="cd02853">
    <property type="entry name" value="E_set_MTHase_like_N"/>
    <property type="match status" value="1"/>
</dbReference>
<dbReference type="SUPFAM" id="SSF81296">
    <property type="entry name" value="E set domains"/>
    <property type="match status" value="1"/>
</dbReference>
<dbReference type="PANTHER" id="PTHR43651:SF11">
    <property type="entry name" value="MALTO-OLIGOSYLTREHALOSE TREHALOHYDROLASE"/>
    <property type="match status" value="1"/>
</dbReference>
<keyword evidence="9 14" id="KW-0326">Glycosidase</keyword>
<dbReference type="Gene3D" id="3.20.20.80">
    <property type="entry name" value="Glycosidases"/>
    <property type="match status" value="1"/>
</dbReference>
<evidence type="ECO:0000259" key="15">
    <source>
        <dbReference type="SMART" id="SM00642"/>
    </source>
</evidence>
<accession>A0ABV6HKT1</accession>
<dbReference type="CDD" id="cd11325">
    <property type="entry name" value="AmyAc_GTHase"/>
    <property type="match status" value="1"/>
</dbReference>
<dbReference type="Gene3D" id="2.60.40.10">
    <property type="entry name" value="Immunoglobulins"/>
    <property type="match status" value="1"/>
</dbReference>
<evidence type="ECO:0000256" key="5">
    <source>
        <dbReference type="ARBA" id="ARBA00015938"/>
    </source>
</evidence>
<evidence type="ECO:0000256" key="2">
    <source>
        <dbReference type="ARBA" id="ARBA00005199"/>
    </source>
</evidence>
<dbReference type="Proteomes" id="UP001589774">
    <property type="component" value="Unassembled WGS sequence"/>
</dbReference>
<name>A0ABV6HKT1_9SPHI</name>
<gene>
    <name evidence="16" type="primary">treZ</name>
    <name evidence="16" type="ORF">ACFFI0_14325</name>
</gene>
<dbReference type="InterPro" id="IPR012768">
    <property type="entry name" value="Trehalose_TreZ"/>
</dbReference>
<keyword evidence="7 14" id="KW-0378">Hydrolase</keyword>
<protein>
    <recommendedName>
        <fullName evidence="5 13">Malto-oligosyltrehalose trehalohydrolase</fullName>
        <shortName evidence="14">MTHase</shortName>
        <ecNumber evidence="4 13">3.2.1.141</ecNumber>
    </recommendedName>
    <alternativeName>
        <fullName evidence="11 14">4-alpha-D-((1-&gt;4)-alpha-D-glucano)trehalose trehalohydrolase</fullName>
    </alternativeName>
    <alternativeName>
        <fullName evidence="10 14">Maltooligosyl trehalose trehalohydrolase</fullName>
    </alternativeName>
</protein>
<evidence type="ECO:0000256" key="3">
    <source>
        <dbReference type="ARBA" id="ARBA00008061"/>
    </source>
</evidence>
<dbReference type="EMBL" id="JBHLWO010000002">
    <property type="protein sequence ID" value="MFC0319493.1"/>
    <property type="molecule type" value="Genomic_DNA"/>
</dbReference>
<dbReference type="InterPro" id="IPR044901">
    <property type="entry name" value="Trehalose_TreZ_E-set_sf"/>
</dbReference>
<reference evidence="16 17" key="1">
    <citation type="submission" date="2024-09" db="EMBL/GenBank/DDBJ databases">
        <authorList>
            <person name="Sun Q."/>
            <person name="Mori K."/>
        </authorList>
    </citation>
    <scope>NUCLEOTIDE SEQUENCE [LARGE SCALE GENOMIC DNA]</scope>
    <source>
        <strain evidence="16 17">CCM 7765</strain>
    </source>
</reference>
<keyword evidence="17" id="KW-1185">Reference proteome</keyword>
<dbReference type="Gene3D" id="1.10.10.760">
    <property type="entry name" value="E-set domains of sugar-utilizing enzymes"/>
    <property type="match status" value="1"/>
</dbReference>
<dbReference type="InterPro" id="IPR013783">
    <property type="entry name" value="Ig-like_fold"/>
</dbReference>
<sequence>MIGAIYNRNQVNFSVWAPLKETMVLHIVSPKEAKYNMKPTSEGYFCYKLKDATGIIRYFYQPDDNEKDYPDPASRFQPEGVHGPSQVIDHARFPWEDANWRGIASHQLLLYELHVGTFSDEGTFEGVLSRLDDLKTLGITALQLMPICQFPGLRNWGYDGVYPFSVQNSYGGPMGLKKLINKCHEKGLAVFIDVVYNHLGPEGNYLGEYGPYFTDKYMTPWGQAINLDGEWSDGVRNYLLANIAEWFVHYHVDGLRVDAIHAMFDNGSVPFWEVACAYVKELERELGRRLYMIAESDYNHPRIIQQGSGGLGFDGQWLDDFHHALYTLVFPEGKKFYQDFGKIEQLSKAYKEGFVHTGEYVEARKKRFGASSAGIPGSKFVVFNQNHDQIGNKGQGERLSTSLDFERLKITAGAVILSPYIPMLFMGEEYGEKNPFSYFINHGDPQLIRAVKDGRRKEFGTFMDKEDVSAPEDPDVFERSKLNWDKRTIGKHAMILDWYKKLIKLRFSDPVFSNFNKKDIQVNVIDRLLVLQRVNEGGRDNTLCLFNFSEDETMYKIPIGFPYWKELLFHDHSPVYYQGTSVAITPWAVWILKTLEAQEEVY</sequence>
<dbReference type="GO" id="GO:0033942">
    <property type="term" value="F:4-alpha-D-(1-&gt;4)-alpha-D-glucanotrehalose trehalohydrolase activity"/>
    <property type="evidence" value="ECO:0007669"/>
    <property type="project" value="UniProtKB-EC"/>
</dbReference>
<dbReference type="InterPro" id="IPR014756">
    <property type="entry name" value="Ig_E-set"/>
</dbReference>
<dbReference type="NCBIfam" id="TIGR02402">
    <property type="entry name" value="trehalose_TreZ"/>
    <property type="match status" value="1"/>
</dbReference>
<evidence type="ECO:0000256" key="11">
    <source>
        <dbReference type="ARBA" id="ARBA00033284"/>
    </source>
</evidence>
<comment type="caution">
    <text evidence="16">The sequence shown here is derived from an EMBL/GenBank/DDBJ whole genome shotgun (WGS) entry which is preliminary data.</text>
</comment>
<evidence type="ECO:0000256" key="12">
    <source>
        <dbReference type="ARBA" id="ARBA00034013"/>
    </source>
</evidence>
<organism evidence="16 17">
    <name type="scientific">Olivibacter oleidegradans</name>
    <dbReference type="NCBI Taxonomy" id="760123"/>
    <lineage>
        <taxon>Bacteria</taxon>
        <taxon>Pseudomonadati</taxon>
        <taxon>Bacteroidota</taxon>
        <taxon>Sphingobacteriia</taxon>
        <taxon>Sphingobacteriales</taxon>
        <taxon>Sphingobacteriaceae</taxon>
        <taxon>Olivibacter</taxon>
    </lineage>
</organism>
<proteinExistence type="inferred from homology"/>
<evidence type="ECO:0000256" key="10">
    <source>
        <dbReference type="ARBA" id="ARBA00032057"/>
    </source>
</evidence>
<comment type="subcellular location">
    <subcellularLocation>
        <location evidence="1">Cytoplasm</location>
    </subcellularLocation>
</comment>
<dbReference type="InterPro" id="IPR006047">
    <property type="entry name" value="GH13_cat_dom"/>
</dbReference>
<keyword evidence="8" id="KW-0119">Carbohydrate metabolism</keyword>
<dbReference type="InterPro" id="IPR017853">
    <property type="entry name" value="GH"/>
</dbReference>
<evidence type="ECO:0000313" key="17">
    <source>
        <dbReference type="Proteomes" id="UP001589774"/>
    </source>
</evidence>
<evidence type="ECO:0000256" key="4">
    <source>
        <dbReference type="ARBA" id="ARBA00012268"/>
    </source>
</evidence>
<comment type="catalytic activity">
    <reaction evidence="12 14">
        <text>hydrolysis of (1-&gt;4)-alpha-D-glucosidic linkage in 4-alpha-D-[(1-&gt;4)-alpha-D-glucanosyl]n trehalose to yield trehalose and (1-&gt;4)-alpha-D-glucan.</text>
        <dbReference type="EC" id="3.2.1.141"/>
    </reaction>
</comment>
<dbReference type="EC" id="3.2.1.141" evidence="4 13"/>
<evidence type="ECO:0000256" key="6">
    <source>
        <dbReference type="ARBA" id="ARBA00022490"/>
    </source>
</evidence>
<dbReference type="SMART" id="SM00642">
    <property type="entry name" value="Aamy"/>
    <property type="match status" value="1"/>
</dbReference>
<keyword evidence="6" id="KW-0963">Cytoplasm</keyword>
<evidence type="ECO:0000256" key="8">
    <source>
        <dbReference type="ARBA" id="ARBA00023277"/>
    </source>
</evidence>
<dbReference type="Pfam" id="PF00128">
    <property type="entry name" value="Alpha-amylase"/>
    <property type="match status" value="1"/>
</dbReference>
<dbReference type="RefSeq" id="WP_130855905.1">
    <property type="nucleotide sequence ID" value="NZ_JBHLWO010000002.1"/>
</dbReference>
<dbReference type="SUPFAM" id="SSF51445">
    <property type="entry name" value="(Trans)glycosidases"/>
    <property type="match status" value="1"/>
</dbReference>
<evidence type="ECO:0000256" key="13">
    <source>
        <dbReference type="NCBIfam" id="TIGR02402"/>
    </source>
</evidence>
<evidence type="ECO:0000313" key="16">
    <source>
        <dbReference type="EMBL" id="MFC0319493.1"/>
    </source>
</evidence>
<comment type="similarity">
    <text evidence="3 14">Belongs to the glycosyl hydrolase 13 family.</text>
</comment>
<evidence type="ECO:0000256" key="9">
    <source>
        <dbReference type="ARBA" id="ARBA00023295"/>
    </source>
</evidence>
<dbReference type="PANTHER" id="PTHR43651">
    <property type="entry name" value="1,4-ALPHA-GLUCAN-BRANCHING ENZYME"/>
    <property type="match status" value="1"/>
</dbReference>
<comment type="pathway">
    <text evidence="2 14">Glycan biosynthesis; trehalose biosynthesis.</text>
</comment>
<evidence type="ECO:0000256" key="1">
    <source>
        <dbReference type="ARBA" id="ARBA00004496"/>
    </source>
</evidence>
<evidence type="ECO:0000256" key="7">
    <source>
        <dbReference type="ARBA" id="ARBA00022801"/>
    </source>
</evidence>
<feature type="domain" description="Glycosyl hydrolase family 13 catalytic" evidence="15">
    <location>
        <begin position="112"/>
        <end position="455"/>
    </location>
</feature>
<evidence type="ECO:0000256" key="14">
    <source>
        <dbReference type="PIRNR" id="PIRNR006337"/>
    </source>
</evidence>